<comment type="similarity">
    <text evidence="3">Belongs to the UDP-glucose/GDP-mannose dehydrogenase family.</text>
</comment>
<evidence type="ECO:0000259" key="5">
    <source>
        <dbReference type="SMART" id="SM00984"/>
    </source>
</evidence>
<keyword evidence="7" id="KW-1185">Reference proteome</keyword>
<dbReference type="InterPro" id="IPR014026">
    <property type="entry name" value="UDP-Glc/GDP-Man_DH_dimer"/>
</dbReference>
<dbReference type="RefSeq" id="WP_248827017.1">
    <property type="nucleotide sequence ID" value="NZ_JALKFT010000055.1"/>
</dbReference>
<evidence type="ECO:0000256" key="3">
    <source>
        <dbReference type="PIRNR" id="PIRNR000124"/>
    </source>
</evidence>
<dbReference type="Gene3D" id="3.40.50.720">
    <property type="entry name" value="NAD(P)-binding Rossmann-like Domain"/>
    <property type="match status" value="2"/>
</dbReference>
<dbReference type="Pfam" id="PF00984">
    <property type="entry name" value="UDPG_MGDP_dh"/>
    <property type="match status" value="1"/>
</dbReference>
<dbReference type="InterPro" id="IPR036220">
    <property type="entry name" value="UDP-Glc/GDP-Man_DH_C_sf"/>
</dbReference>
<reference evidence="6 7" key="1">
    <citation type="submission" date="2022-04" db="EMBL/GenBank/DDBJ databases">
        <title>Genome diversity in the genus Frankia.</title>
        <authorList>
            <person name="Carlos-Shanley C."/>
            <person name="Hahn D."/>
        </authorList>
    </citation>
    <scope>NUCLEOTIDE SEQUENCE [LARGE SCALE GENOMIC DNA]</scope>
    <source>
        <strain evidence="6 7">Ag45/Mut15</strain>
    </source>
</reference>
<accession>A0ABT0K5H6</accession>
<proteinExistence type="inferred from homology"/>
<dbReference type="InterPro" id="IPR036291">
    <property type="entry name" value="NAD(P)-bd_dom_sf"/>
</dbReference>
<dbReference type="Pfam" id="PF03720">
    <property type="entry name" value="UDPG_MGDP_dh_C"/>
    <property type="match status" value="1"/>
</dbReference>
<name>A0ABT0K5H6_9ACTN</name>
<dbReference type="InterPro" id="IPR028359">
    <property type="entry name" value="UDP_ManNAc/GlcNAc_DH"/>
</dbReference>
<feature type="compositionally biased region" description="Low complexity" evidence="4">
    <location>
        <begin position="455"/>
        <end position="466"/>
    </location>
</feature>
<dbReference type="PIRSF" id="PIRSF500136">
    <property type="entry name" value="UDP_ManNAc_DH"/>
    <property type="match status" value="1"/>
</dbReference>
<gene>
    <name evidence="6" type="ORF">MXD59_24925</name>
</gene>
<dbReference type="SMART" id="SM00984">
    <property type="entry name" value="UDPG_MGDP_dh_C"/>
    <property type="match status" value="1"/>
</dbReference>
<feature type="domain" description="UDP-glucose/GDP-mannose dehydrogenase C-terminal" evidence="5">
    <location>
        <begin position="320"/>
        <end position="414"/>
    </location>
</feature>
<dbReference type="SUPFAM" id="SSF51735">
    <property type="entry name" value="NAD(P)-binding Rossmann-fold domains"/>
    <property type="match status" value="1"/>
</dbReference>
<dbReference type="Proteomes" id="UP001201873">
    <property type="component" value="Unassembled WGS sequence"/>
</dbReference>
<evidence type="ECO:0000256" key="1">
    <source>
        <dbReference type="ARBA" id="ARBA00023002"/>
    </source>
</evidence>
<evidence type="ECO:0000256" key="2">
    <source>
        <dbReference type="ARBA" id="ARBA00023027"/>
    </source>
</evidence>
<organism evidence="6 7">
    <name type="scientific">Frankia umida</name>
    <dbReference type="NCBI Taxonomy" id="573489"/>
    <lineage>
        <taxon>Bacteria</taxon>
        <taxon>Bacillati</taxon>
        <taxon>Actinomycetota</taxon>
        <taxon>Actinomycetes</taxon>
        <taxon>Frankiales</taxon>
        <taxon>Frankiaceae</taxon>
        <taxon>Frankia</taxon>
    </lineage>
</organism>
<dbReference type="InterPro" id="IPR001732">
    <property type="entry name" value="UDP-Glc/GDP-Man_DH_N"/>
</dbReference>
<keyword evidence="2" id="KW-0520">NAD</keyword>
<evidence type="ECO:0000256" key="4">
    <source>
        <dbReference type="SAM" id="MobiDB-lite"/>
    </source>
</evidence>
<dbReference type="InterPro" id="IPR017476">
    <property type="entry name" value="UDP-Glc/GDP-Man"/>
</dbReference>
<feature type="region of interest" description="Disordered" evidence="4">
    <location>
        <begin position="455"/>
        <end position="509"/>
    </location>
</feature>
<dbReference type="InterPro" id="IPR014027">
    <property type="entry name" value="UDP-Glc/GDP-Man_DH_C"/>
</dbReference>
<feature type="compositionally biased region" description="Gly residues" evidence="4">
    <location>
        <begin position="467"/>
        <end position="483"/>
    </location>
</feature>
<dbReference type="PANTHER" id="PTHR43491">
    <property type="entry name" value="UDP-N-ACETYL-D-MANNOSAMINE DEHYDROGENASE"/>
    <property type="match status" value="1"/>
</dbReference>
<dbReference type="NCBIfam" id="TIGR03026">
    <property type="entry name" value="NDP-sugDHase"/>
    <property type="match status" value="1"/>
</dbReference>
<comment type="caution">
    <text evidence="6">The sequence shown here is derived from an EMBL/GenBank/DDBJ whole genome shotgun (WGS) entry which is preliminary data.</text>
</comment>
<dbReference type="SUPFAM" id="SSF52413">
    <property type="entry name" value="UDP-glucose/GDP-mannose dehydrogenase C-terminal domain"/>
    <property type="match status" value="1"/>
</dbReference>
<sequence length="509" mass="53484">MSSNKLVVIGQGYVGLPVAMRAVAAGWRVVGVEIDGGRTARLAAGRSYVEDISDGELEAALASGNYLPTADYGQADGFDVAVITVPTPLREGAPDLSYIVDAAQELAPLVRRGVTVILESTTYPGTTEELLAPLLAEGSGLKPGTEFHLGYSPERIDPGNPTWNLVNTPKVVSGMSSACRSAVTAFYDSLVERTVPVASTRTAELTKLLENTFRHVNIALVNELAMFAHELGVDVWEAIDAASTKPFGYLRFTPGPGVGGHCLPIDPSYLSWRVRRSLGRSFRFVELANDVNDHMPDHVVRRVAEMLNARHQPVAGSRVLLLGLAYKKNTGDARESPSIRIAGLLAELGADLRAADPHVDPARLPAGVRLVEANATELAVADLVVVLVDHDAFDRELVARHARLVLDTRRWLPGPHDIRRRGPAAGAFGGTFGATPSLPFDDAATADAPDVAAPDAAIHGGVDPAGAGPGMVGPGAVGSGMGDDSGADGVWVPAQARPREGAGLTVESL</sequence>
<dbReference type="InterPro" id="IPR008927">
    <property type="entry name" value="6-PGluconate_DH-like_C_sf"/>
</dbReference>
<protein>
    <submittedName>
        <fullName evidence="6">Nucleotide sugar dehydrogenase</fullName>
    </submittedName>
</protein>
<dbReference type="PANTHER" id="PTHR43491:SF1">
    <property type="entry name" value="UDP-N-ACETYL-D-MANNOSAMINE DEHYDROGENASE"/>
    <property type="match status" value="1"/>
</dbReference>
<evidence type="ECO:0000313" key="6">
    <source>
        <dbReference type="EMBL" id="MCK9878962.1"/>
    </source>
</evidence>
<evidence type="ECO:0000313" key="7">
    <source>
        <dbReference type="Proteomes" id="UP001201873"/>
    </source>
</evidence>
<dbReference type="EMBL" id="JALKFT010000055">
    <property type="protein sequence ID" value="MCK9878962.1"/>
    <property type="molecule type" value="Genomic_DNA"/>
</dbReference>
<dbReference type="Pfam" id="PF03721">
    <property type="entry name" value="UDPG_MGDP_dh_N"/>
    <property type="match status" value="1"/>
</dbReference>
<dbReference type="PIRSF" id="PIRSF000124">
    <property type="entry name" value="UDPglc_GDPman_dh"/>
    <property type="match status" value="1"/>
</dbReference>
<keyword evidence="1" id="KW-0560">Oxidoreductase</keyword>
<dbReference type="SUPFAM" id="SSF48179">
    <property type="entry name" value="6-phosphogluconate dehydrogenase C-terminal domain-like"/>
    <property type="match status" value="1"/>
</dbReference>